<dbReference type="HAMAP" id="MF_01970">
    <property type="entry name" value="Kynureninase"/>
    <property type="match status" value="1"/>
</dbReference>
<dbReference type="GO" id="GO:0030170">
    <property type="term" value="F:pyridoxal phosphate binding"/>
    <property type="evidence" value="ECO:0007669"/>
    <property type="project" value="InterPro"/>
</dbReference>
<dbReference type="InterPro" id="IPR010111">
    <property type="entry name" value="Kynureninase"/>
</dbReference>
<dbReference type="NCBIfam" id="TIGR01814">
    <property type="entry name" value="kynureninase"/>
    <property type="match status" value="1"/>
</dbReference>
<dbReference type="Gene3D" id="3.40.640.10">
    <property type="entry name" value="Type I PLP-dependent aspartate aminotransferase-like (Major domain)"/>
    <property type="match status" value="1"/>
</dbReference>
<name>A0A381SMJ0_9ZZZZ</name>
<sequence length="399" mass="44792">MPKTTKEYLNKELDIWKRDGVLGNHSRWESYHEHVTEATARLVGADPTEVVVMNALTVNIHLLLVSFYQPTEEKYKIIIEKGAFPSDQYAVESQVKFHGLDPDSALVILEPRTGERCLRTEDIVNKLTEHGDTVATILIGGVNYNLRTEDIVNKLTEHGDTVSTILIGGVNYNTGQAFDMAKITETGQEHGAKVGFDLAHAVGNLPLSLHEWGVDFAAWCSYKYLCAGPGSPGGIFIHERHGNWNGPRFNGWWGHDKDTRFNMSPDFIPIKGAEGWQISNAPIFGLACLRSSMEIINDIGISALRTKSEKLTAYMEYLLVQLNNSLDIITPSDPAQRGCQLSVVMKNSGKQVFEKLKEKNVICDWREPDVIRLAPKPLYNSFSEVYEFVEILRSILQDR</sequence>
<dbReference type="GO" id="GO:0030429">
    <property type="term" value="F:kynureninase activity"/>
    <property type="evidence" value="ECO:0007669"/>
    <property type="project" value="InterPro"/>
</dbReference>
<dbReference type="AlphaFoldDB" id="A0A381SMJ0"/>
<organism evidence="4">
    <name type="scientific">marine metagenome</name>
    <dbReference type="NCBI Taxonomy" id="408172"/>
    <lineage>
        <taxon>unclassified sequences</taxon>
        <taxon>metagenomes</taxon>
        <taxon>ecological metagenomes</taxon>
    </lineage>
</organism>
<dbReference type="GO" id="GO:0043420">
    <property type="term" value="P:anthranilate metabolic process"/>
    <property type="evidence" value="ECO:0007669"/>
    <property type="project" value="TreeGrafter"/>
</dbReference>
<dbReference type="SUPFAM" id="SSF53383">
    <property type="entry name" value="PLP-dependent transferases"/>
    <property type="match status" value="1"/>
</dbReference>
<dbReference type="PANTHER" id="PTHR14084:SF0">
    <property type="entry name" value="KYNURENINASE"/>
    <property type="match status" value="1"/>
</dbReference>
<reference evidence="4" key="1">
    <citation type="submission" date="2018-05" db="EMBL/GenBank/DDBJ databases">
        <authorList>
            <person name="Lanie J.A."/>
            <person name="Ng W.-L."/>
            <person name="Kazmierczak K.M."/>
            <person name="Andrzejewski T.M."/>
            <person name="Davidsen T.M."/>
            <person name="Wayne K.J."/>
            <person name="Tettelin H."/>
            <person name="Glass J.I."/>
            <person name="Rusch D."/>
            <person name="Podicherti R."/>
            <person name="Tsui H.-C.T."/>
            <person name="Winkler M.E."/>
        </authorList>
    </citation>
    <scope>NUCLEOTIDE SEQUENCE</scope>
</reference>
<dbReference type="EMBL" id="UINC01003250">
    <property type="protein sequence ID" value="SVA04659.1"/>
    <property type="molecule type" value="Genomic_DNA"/>
</dbReference>
<dbReference type="PIRSF" id="PIRSF038800">
    <property type="entry name" value="KYNU"/>
    <property type="match status" value="1"/>
</dbReference>
<keyword evidence="2" id="KW-0378">Hydrolase</keyword>
<keyword evidence="3" id="KW-0663">Pyridoxal phosphate</keyword>
<dbReference type="GO" id="GO:0005737">
    <property type="term" value="C:cytoplasm"/>
    <property type="evidence" value="ECO:0007669"/>
    <property type="project" value="InterPro"/>
</dbReference>
<dbReference type="Pfam" id="PF22580">
    <property type="entry name" value="KYNU_C"/>
    <property type="match status" value="1"/>
</dbReference>
<evidence type="ECO:0000256" key="3">
    <source>
        <dbReference type="ARBA" id="ARBA00022898"/>
    </source>
</evidence>
<dbReference type="Gene3D" id="3.90.1150.10">
    <property type="entry name" value="Aspartate Aminotransferase, domain 1"/>
    <property type="match status" value="1"/>
</dbReference>
<dbReference type="InterPro" id="IPR015424">
    <property type="entry name" value="PyrdxlP-dep_Trfase"/>
</dbReference>
<dbReference type="GO" id="GO:0009435">
    <property type="term" value="P:NAD+ biosynthetic process"/>
    <property type="evidence" value="ECO:0007669"/>
    <property type="project" value="InterPro"/>
</dbReference>
<dbReference type="InterPro" id="IPR015422">
    <property type="entry name" value="PyrdxlP-dep_Trfase_small"/>
</dbReference>
<dbReference type="GO" id="GO:0019441">
    <property type="term" value="P:L-tryptophan catabolic process to kynurenine"/>
    <property type="evidence" value="ECO:0007669"/>
    <property type="project" value="TreeGrafter"/>
</dbReference>
<proteinExistence type="inferred from homology"/>
<accession>A0A381SMJ0</accession>
<evidence type="ECO:0000256" key="1">
    <source>
        <dbReference type="ARBA" id="ARBA00022642"/>
    </source>
</evidence>
<keyword evidence="1" id="KW-0662">Pyridine nucleotide biosynthesis</keyword>
<evidence type="ECO:0000256" key="2">
    <source>
        <dbReference type="ARBA" id="ARBA00022801"/>
    </source>
</evidence>
<gene>
    <name evidence="4" type="ORF">METZ01_LOCUS57513</name>
</gene>
<evidence type="ECO:0000313" key="4">
    <source>
        <dbReference type="EMBL" id="SVA04659.1"/>
    </source>
</evidence>
<protein>
    <submittedName>
        <fullName evidence="4">Uncharacterized protein</fullName>
    </submittedName>
</protein>
<dbReference type="InterPro" id="IPR015421">
    <property type="entry name" value="PyrdxlP-dep_Trfase_major"/>
</dbReference>
<dbReference type="PANTHER" id="PTHR14084">
    <property type="entry name" value="KYNURENINASE"/>
    <property type="match status" value="1"/>
</dbReference>